<evidence type="ECO:0000256" key="1">
    <source>
        <dbReference type="SAM" id="SignalP"/>
    </source>
</evidence>
<keyword evidence="1" id="KW-0732">Signal</keyword>
<dbReference type="OrthoDB" id="9815802at2"/>
<dbReference type="EMBL" id="SWMU01000001">
    <property type="protein sequence ID" value="TKS56849.1"/>
    <property type="molecule type" value="Genomic_DNA"/>
</dbReference>
<comment type="caution">
    <text evidence="2">The sequence shown here is derived from an EMBL/GenBank/DDBJ whole genome shotgun (WGS) entry which is preliminary data.</text>
</comment>
<evidence type="ECO:0000313" key="2">
    <source>
        <dbReference type="EMBL" id="TKS56849.1"/>
    </source>
</evidence>
<reference evidence="2 3" key="1">
    <citation type="submission" date="2019-04" db="EMBL/GenBank/DDBJ databases">
        <title>Psychroflexus halotolerans sp. nov., isolated from a marine solar saltern.</title>
        <authorList>
            <person name="Feng X."/>
        </authorList>
    </citation>
    <scope>NUCLEOTIDE SEQUENCE [LARGE SCALE GENOMIC DNA]</scope>
    <source>
        <strain evidence="2 3">WDS2C27</strain>
    </source>
</reference>
<name>A0A4U5TRG8_9FLAO</name>
<sequence>MQKCFVVLGLCFSVSLMAQNQPVTKVLQISDSIQVDTTSISPFDFKVVSLKDESIDSSWYQVSFRKAVIYPKDSLKKKFKKIKVTYYPLPKFLTQNYSLYDPKIILNSRQNKDSYFDLVKEQDKDFSSPFKGLNTSGNISRAVVVGNNQNAVTQSELDLQISGQISPKVSLRASIQDANVPTQDNGFSQRLDEFDQIFIELQGPNWGIRAGDIDLIEDQSFFARFTKRVQGLKVDAQFGENQQTQAGIAGALVRGVFARNQLTAQEGNQGPYKIRGPNGELFVLIVSGSEAVFVNGRRLQRGENYDYVINYNAGEIIFNPTFPITSEMRIIVEYQFTEQNFTRVVAQAKSSHQRKNWGINGMYFTESDLKNQPLQQSLNASQVQALAEAGDDQAQMFVPSAQETEFSENRILYKKEIINGIEAFVFSNDPEETLFSVTFTEVGQNQGNYILNNDNAVTSIYEFVPPENGVPQGNFAPIQQLIAPQQLQIATVNGFYNLSNKTKIDYEIALSENDQNLFSDLDDNNNSGLAARMNITQNLIQTQDSLNLDVGLDVNFIEDNFMSIERLFNVEFTRDWNIENPLGNQLLTDAYTKLNWKDKIFSTYRFNHLEFSENFKGDKHQLQTLIDWKPIQFQLNTSVLNSDSDQFESEFIRLNARSTYSFNKYWIGASIDLEDNQELNRQTDSLTAKSQRFTDYESFVGVGDSTAVYAQIGYRYRQTDSLSQGILDRASTSNDVYLKSTLVQNKSTQLRFFGNFRKIKFNRPNTSDRENVNIRLQYNQFLFDKKLNLRTTYETNSGSIARQDFTFVQVEPGQGQYTWIDYNENGIQELNEFELAQFQDQGEYVRILLPNQIFVGVNQNRFSEQLTLNLRSWESEEGIKKVLSHFFNQSAYSIDRKLARDGNAIQINPFSADGAEELALFSNFRNTIFFNRGRQHYTNSYTFISNTNKNLLSTGLQENRLTNHQWDLLHKFGESWLLNTNLIFSENESISENFDNRNFKLQSEEAQLKISYLFSDQKRFDAFYEYKTQDNVSGDEALSQQALGTSFTFIKGSRYNINGEFKYIKNDFEGNSFSPVAFQMLEGLQPEDNFTWTIFFQRKITSFLDLNLNYSGRKSSDTQAIHTGSVQLRAYF</sequence>
<dbReference type="Proteomes" id="UP000306552">
    <property type="component" value="Unassembled WGS sequence"/>
</dbReference>
<dbReference type="AlphaFoldDB" id="A0A4U5TRG8"/>
<dbReference type="RefSeq" id="WP_138930553.1">
    <property type="nucleotide sequence ID" value="NZ_SWMU01000001.1"/>
</dbReference>
<accession>A0A4U5TRG8</accession>
<keyword evidence="3" id="KW-1185">Reference proteome</keyword>
<protein>
    <submittedName>
        <fullName evidence="2">Uncharacterized protein</fullName>
    </submittedName>
</protein>
<gene>
    <name evidence="2" type="ORF">FCN74_00025</name>
</gene>
<feature type="chain" id="PRO_5020740710" evidence="1">
    <location>
        <begin position="19"/>
        <end position="1132"/>
    </location>
</feature>
<organism evidence="2 3">
    <name type="scientific">Mesohalobacter halotolerans</name>
    <dbReference type="NCBI Taxonomy" id="1883405"/>
    <lineage>
        <taxon>Bacteria</taxon>
        <taxon>Pseudomonadati</taxon>
        <taxon>Bacteroidota</taxon>
        <taxon>Flavobacteriia</taxon>
        <taxon>Flavobacteriales</taxon>
        <taxon>Flavobacteriaceae</taxon>
        <taxon>Mesohalobacter</taxon>
    </lineage>
</organism>
<feature type="signal peptide" evidence="1">
    <location>
        <begin position="1"/>
        <end position="18"/>
    </location>
</feature>
<proteinExistence type="predicted"/>
<evidence type="ECO:0000313" key="3">
    <source>
        <dbReference type="Proteomes" id="UP000306552"/>
    </source>
</evidence>